<protein>
    <submittedName>
        <fullName evidence="1">Uncharacterized protein</fullName>
    </submittedName>
</protein>
<evidence type="ECO:0000313" key="1">
    <source>
        <dbReference type="EMBL" id="AGO82451.1"/>
    </source>
</evidence>
<organism evidence="1 2">
    <name type="scientific">Pandoravirus dulcis</name>
    <dbReference type="NCBI Taxonomy" id="1349409"/>
    <lineage>
        <taxon>Viruses</taxon>
        <taxon>Pandoravirus</taxon>
    </lineage>
</organism>
<dbReference type="KEGG" id="vg:16513111"/>
<name>S4VWK9_9VIRU</name>
<proteinExistence type="predicted"/>
<accession>S4VWK9</accession>
<reference evidence="1 2" key="1">
    <citation type="journal article" date="2013" name="Science">
        <title>Pandoraviruses: amoeba viruses with genomes up to 2.5 Mb reaching that of parasitic eukaryotes.</title>
        <authorList>
            <person name="Philippe N."/>
            <person name="Legendre M."/>
            <person name="Doutre G."/>
            <person name="Coute Y."/>
            <person name="Poirot O."/>
            <person name="Lescot M."/>
            <person name="Arslan D."/>
            <person name="Seltzer V."/>
            <person name="Bertaux L."/>
            <person name="Bruley C."/>
            <person name="Garin J."/>
            <person name="Claverie J.M."/>
            <person name="Abergel C."/>
        </authorList>
    </citation>
    <scope>NUCLEOTIDE SEQUENCE [LARGE SCALE GENOMIC DNA]</scope>
    <source>
        <strain evidence="1">Melbourne</strain>
    </source>
</reference>
<gene>
    <name evidence="1" type="ORF">pdul_cds_407</name>
</gene>
<dbReference type="GeneID" id="16513111"/>
<dbReference type="EMBL" id="KC977570">
    <property type="protein sequence ID" value="AGO82451.1"/>
    <property type="molecule type" value="Genomic_DNA"/>
</dbReference>
<dbReference type="RefSeq" id="YP_008319120.1">
    <property type="nucleotide sequence ID" value="NC_021858.1"/>
</dbReference>
<evidence type="ECO:0000313" key="2">
    <source>
        <dbReference type="Proteomes" id="UP000201566"/>
    </source>
</evidence>
<dbReference type="Proteomes" id="UP000201566">
    <property type="component" value="Segment"/>
</dbReference>
<sequence length="257" mass="26738">MSGAETALAVFALGSAGGAATSLYRAATLWRGQSELSRAVLAGVAGKIVDRAASPTARVLYVDVFRPGRPCRDRSFRRPVIVSGDASDPHNGGHFVRHLAVLHSGADDPAGEPLVIDALDSGVDVRLRSASRPLWRGGLAQVLNRCGLAARSHGNDAIDDGNLYQVSEAPLTVAYCVAAVPLDQQGQVSFDVDTADPAPDNLPTGQHIGLAFTREAAADAVSRMLAHDALRGAQRMAADCALGTAATCALWCLVASY</sequence>